<protein>
    <submittedName>
        <fullName evidence="2">Uncharacterized protein</fullName>
    </submittedName>
</protein>
<sequence>MANARTKGKSKYRGRGRKLLSRWCVEGGGDYYWILITHLQSEARMGTHEKEKGSASRGLYRAYPGRYSRRGYQAAARRKKDKDEDDETSKSRKVEVAFSYFSLFGCPEDDST</sequence>
<evidence type="ECO:0000313" key="2">
    <source>
        <dbReference type="EMBL" id="KDB20753.1"/>
    </source>
</evidence>
<feature type="compositionally biased region" description="Basic and acidic residues" evidence="1">
    <location>
        <begin position="45"/>
        <end position="54"/>
    </location>
</feature>
<name>A0A059IZA5_TRIIM</name>
<dbReference type="Proteomes" id="UP000024533">
    <property type="component" value="Unassembled WGS sequence"/>
</dbReference>
<accession>A0A059IZA5</accession>
<evidence type="ECO:0000313" key="3">
    <source>
        <dbReference type="Proteomes" id="UP000024533"/>
    </source>
</evidence>
<gene>
    <name evidence="2" type="ORF">H109_07299</name>
</gene>
<evidence type="ECO:0000256" key="1">
    <source>
        <dbReference type="SAM" id="MobiDB-lite"/>
    </source>
</evidence>
<reference evidence="2 3" key="1">
    <citation type="submission" date="2014-02" db="EMBL/GenBank/DDBJ databases">
        <title>The Genome Sequence of Trichophyton interdigitale MR816.</title>
        <authorList>
            <consortium name="The Broad Institute Genomics Platform"/>
            <person name="Cuomo C.A."/>
            <person name="White T.C."/>
            <person name="Graser Y."/>
            <person name="Martinez-Rossi N."/>
            <person name="Heitman J."/>
            <person name="Young S.K."/>
            <person name="Zeng Q."/>
            <person name="Gargeya S."/>
            <person name="Abouelleil A."/>
            <person name="Alvarado L."/>
            <person name="Chapman S.B."/>
            <person name="Gainer-Dewar J."/>
            <person name="Goldberg J."/>
            <person name="Griggs A."/>
            <person name="Gujja S."/>
            <person name="Hansen M."/>
            <person name="Howarth C."/>
            <person name="Imamovic A."/>
            <person name="Larimer J."/>
            <person name="Martinez D."/>
            <person name="Murphy C."/>
            <person name="Pearson M.D."/>
            <person name="Persinoti G."/>
            <person name="Poon T."/>
            <person name="Priest M."/>
            <person name="Roberts A.D."/>
            <person name="Saif S."/>
            <person name="Shea T.D."/>
            <person name="Sykes S.N."/>
            <person name="Wortman J."/>
            <person name="Nusbaum C."/>
            <person name="Birren B."/>
        </authorList>
    </citation>
    <scope>NUCLEOTIDE SEQUENCE [LARGE SCALE GENOMIC DNA]</scope>
    <source>
        <strain evidence="2 3">MR816</strain>
    </source>
</reference>
<organism evidence="2 3">
    <name type="scientific">Trichophyton interdigitale (strain MR816)</name>
    <dbReference type="NCBI Taxonomy" id="1215338"/>
    <lineage>
        <taxon>Eukaryota</taxon>
        <taxon>Fungi</taxon>
        <taxon>Dikarya</taxon>
        <taxon>Ascomycota</taxon>
        <taxon>Pezizomycotina</taxon>
        <taxon>Eurotiomycetes</taxon>
        <taxon>Eurotiomycetidae</taxon>
        <taxon>Onygenales</taxon>
        <taxon>Arthrodermataceae</taxon>
        <taxon>Trichophyton</taxon>
    </lineage>
</organism>
<feature type="region of interest" description="Disordered" evidence="1">
    <location>
        <begin position="44"/>
        <end position="91"/>
    </location>
</feature>
<comment type="caution">
    <text evidence="2">The sequence shown here is derived from an EMBL/GenBank/DDBJ whole genome shotgun (WGS) entry which is preliminary data.</text>
</comment>
<dbReference type="HOGENOM" id="CLU_2147655_0_0_1"/>
<proteinExistence type="predicted"/>
<dbReference type="EMBL" id="AOKY01000708">
    <property type="protein sequence ID" value="KDB20753.1"/>
    <property type="molecule type" value="Genomic_DNA"/>
</dbReference>
<dbReference type="AlphaFoldDB" id="A0A059IZA5"/>
<keyword evidence="3" id="KW-1185">Reference proteome</keyword>